<feature type="domain" description="Flavin reductase like" evidence="4">
    <location>
        <begin position="12"/>
        <end position="158"/>
    </location>
</feature>
<dbReference type="SMART" id="SM00903">
    <property type="entry name" value="Flavin_Reduct"/>
    <property type="match status" value="1"/>
</dbReference>
<dbReference type="InterPro" id="IPR012349">
    <property type="entry name" value="Split_barrel_FMN-bd"/>
</dbReference>
<comment type="cofactor">
    <cofactor evidence="1">
        <name>FMN</name>
        <dbReference type="ChEBI" id="CHEBI:58210"/>
    </cofactor>
</comment>
<dbReference type="PANTHER" id="PTHR43567:SF1">
    <property type="entry name" value="FLAVOREDOXIN"/>
    <property type="match status" value="1"/>
</dbReference>
<dbReference type="GO" id="GO:0016646">
    <property type="term" value="F:oxidoreductase activity, acting on the CH-NH group of donors, NAD or NADP as acceptor"/>
    <property type="evidence" value="ECO:0007669"/>
    <property type="project" value="UniProtKB-ARBA"/>
</dbReference>
<evidence type="ECO:0000259" key="4">
    <source>
        <dbReference type="SMART" id="SM00903"/>
    </source>
</evidence>
<reference evidence="5 6" key="1">
    <citation type="submission" date="2020-08" db="EMBL/GenBank/DDBJ databases">
        <title>Bridging the membrane lipid divide: bacteria of the FCB group superphylum have the potential to synthesize archaeal ether lipids.</title>
        <authorList>
            <person name="Villanueva L."/>
            <person name="Von Meijenfeldt F.A.B."/>
            <person name="Westbye A.B."/>
            <person name="Yadav S."/>
            <person name="Hopmans E.C."/>
            <person name="Dutilh B.E."/>
            <person name="Sinninghe Damste J.S."/>
        </authorList>
    </citation>
    <scope>NUCLEOTIDE SEQUENCE [LARGE SCALE GENOMIC DNA]</scope>
    <source>
        <strain evidence="5">NIOZ-UU30</strain>
    </source>
</reference>
<accession>A0A8J6NQP1</accession>
<dbReference type="PANTHER" id="PTHR43567">
    <property type="entry name" value="FLAVOREDOXIN-RELATED-RELATED"/>
    <property type="match status" value="1"/>
</dbReference>
<comment type="caution">
    <text evidence="5">The sequence shown here is derived from an EMBL/GenBank/DDBJ whole genome shotgun (WGS) entry which is preliminary data.</text>
</comment>
<dbReference type="SUPFAM" id="SSF50475">
    <property type="entry name" value="FMN-binding split barrel"/>
    <property type="match status" value="1"/>
</dbReference>
<proteinExistence type="inferred from homology"/>
<evidence type="ECO:0000313" key="6">
    <source>
        <dbReference type="Proteomes" id="UP000603434"/>
    </source>
</evidence>
<evidence type="ECO:0000256" key="2">
    <source>
        <dbReference type="ARBA" id="ARBA00022630"/>
    </source>
</evidence>
<dbReference type="Pfam" id="PF01613">
    <property type="entry name" value="Flavin_Reduct"/>
    <property type="match status" value="1"/>
</dbReference>
<dbReference type="EMBL" id="JACNJH010000257">
    <property type="protein sequence ID" value="MBC8363119.1"/>
    <property type="molecule type" value="Genomic_DNA"/>
</dbReference>
<name>A0A8J6NQP1_9BACT</name>
<protein>
    <submittedName>
        <fullName evidence="5">Flavin reductase family protein</fullName>
    </submittedName>
</protein>
<sequence length="193" mass="21444">MEKQAWKPGNVLSPLPVVLVSCGGAQGWKPNLITIAWTGSVCSDPPMLSISVRPERYSYEIIQTTREFVVNVPSLRQAKTTDWCGMVSGRNVDKFAHTKLTPASGLKVRCPIVLEYPLNIECRVRKSLKLGSHTMFVAEVLAVQVSSALMDAKGRLRLEKEGLLAYAHGQYFALGRCVGRFGFSVQKRKHKVR</sequence>
<evidence type="ECO:0000313" key="5">
    <source>
        <dbReference type="EMBL" id="MBC8363119.1"/>
    </source>
</evidence>
<dbReference type="AlphaFoldDB" id="A0A8J6NQP1"/>
<dbReference type="PROSITE" id="PS51257">
    <property type="entry name" value="PROKAR_LIPOPROTEIN"/>
    <property type="match status" value="1"/>
</dbReference>
<organism evidence="5 6">
    <name type="scientific">Candidatus Desulfatibia profunda</name>
    <dbReference type="NCBI Taxonomy" id="2841695"/>
    <lineage>
        <taxon>Bacteria</taxon>
        <taxon>Pseudomonadati</taxon>
        <taxon>Thermodesulfobacteriota</taxon>
        <taxon>Desulfobacteria</taxon>
        <taxon>Desulfobacterales</taxon>
        <taxon>Desulfobacterales incertae sedis</taxon>
        <taxon>Candidatus Desulfatibia</taxon>
    </lineage>
</organism>
<dbReference type="InterPro" id="IPR002563">
    <property type="entry name" value="Flavin_Rdtase-like_dom"/>
</dbReference>
<dbReference type="Proteomes" id="UP000603434">
    <property type="component" value="Unassembled WGS sequence"/>
</dbReference>
<comment type="similarity">
    <text evidence="3">Belongs to the flavoredoxin family.</text>
</comment>
<keyword evidence="2" id="KW-0285">Flavoprotein</keyword>
<evidence type="ECO:0000256" key="3">
    <source>
        <dbReference type="ARBA" id="ARBA00038054"/>
    </source>
</evidence>
<gene>
    <name evidence="5" type="ORF">H8E23_17175</name>
</gene>
<dbReference type="InterPro" id="IPR052174">
    <property type="entry name" value="Flavoredoxin"/>
</dbReference>
<evidence type="ECO:0000256" key="1">
    <source>
        <dbReference type="ARBA" id="ARBA00001917"/>
    </source>
</evidence>
<dbReference type="Gene3D" id="2.30.110.10">
    <property type="entry name" value="Electron Transport, Fmn-binding Protein, Chain A"/>
    <property type="match status" value="1"/>
</dbReference>
<dbReference type="GO" id="GO:0010181">
    <property type="term" value="F:FMN binding"/>
    <property type="evidence" value="ECO:0007669"/>
    <property type="project" value="InterPro"/>
</dbReference>